<evidence type="ECO:0000313" key="1">
    <source>
        <dbReference type="EMBL" id="EAU32459.1"/>
    </source>
</evidence>
<dbReference type="EMBL" id="CH476603">
    <property type="protein sequence ID" value="EAU32459.1"/>
    <property type="molecule type" value="Genomic_DNA"/>
</dbReference>
<gene>
    <name evidence="1" type="ORF">ATEG_07075</name>
</gene>
<dbReference type="STRING" id="341663.Q0CGW7"/>
<protein>
    <submittedName>
        <fullName evidence="1">Uncharacterized protein</fullName>
    </submittedName>
</protein>
<dbReference type="AlphaFoldDB" id="Q0CGW7"/>
<name>Q0CGW7_ASPTN</name>
<reference evidence="2" key="1">
    <citation type="submission" date="2005-09" db="EMBL/GenBank/DDBJ databases">
        <title>Annotation of the Aspergillus terreus NIH2624 genome.</title>
        <authorList>
            <person name="Birren B.W."/>
            <person name="Lander E.S."/>
            <person name="Galagan J.E."/>
            <person name="Nusbaum C."/>
            <person name="Devon K."/>
            <person name="Henn M."/>
            <person name="Ma L.-J."/>
            <person name="Jaffe D.B."/>
            <person name="Butler J."/>
            <person name="Alvarez P."/>
            <person name="Gnerre S."/>
            <person name="Grabherr M."/>
            <person name="Kleber M."/>
            <person name="Mauceli E.W."/>
            <person name="Brockman W."/>
            <person name="Rounsley S."/>
            <person name="Young S.K."/>
            <person name="LaButti K."/>
            <person name="Pushparaj V."/>
            <person name="DeCaprio D."/>
            <person name="Crawford M."/>
            <person name="Koehrsen M."/>
            <person name="Engels R."/>
            <person name="Montgomery P."/>
            <person name="Pearson M."/>
            <person name="Howarth C."/>
            <person name="Larson L."/>
            <person name="Luoma S."/>
            <person name="White J."/>
            <person name="Alvarado L."/>
            <person name="Kodira C.D."/>
            <person name="Zeng Q."/>
            <person name="Oleary S."/>
            <person name="Yandava C."/>
            <person name="Denning D.W."/>
            <person name="Nierman W.C."/>
            <person name="Milne T."/>
            <person name="Madden K."/>
        </authorList>
    </citation>
    <scope>NUCLEOTIDE SEQUENCE [LARGE SCALE GENOMIC DNA]</scope>
    <source>
        <strain evidence="2">NIH 2624 / FGSC A1156</strain>
    </source>
</reference>
<dbReference type="GeneID" id="4319099"/>
<evidence type="ECO:0000313" key="2">
    <source>
        <dbReference type="Proteomes" id="UP000007963"/>
    </source>
</evidence>
<organism evidence="1 2">
    <name type="scientific">Aspergillus terreus (strain NIH 2624 / FGSC A1156)</name>
    <dbReference type="NCBI Taxonomy" id="341663"/>
    <lineage>
        <taxon>Eukaryota</taxon>
        <taxon>Fungi</taxon>
        <taxon>Dikarya</taxon>
        <taxon>Ascomycota</taxon>
        <taxon>Pezizomycotina</taxon>
        <taxon>Eurotiomycetes</taxon>
        <taxon>Eurotiomycetidae</taxon>
        <taxon>Eurotiales</taxon>
        <taxon>Aspergillaceae</taxon>
        <taxon>Aspergillus</taxon>
        <taxon>Aspergillus subgen. Circumdati</taxon>
    </lineage>
</organism>
<dbReference type="HOGENOM" id="CLU_1151592_0_0_1"/>
<dbReference type="VEuPathDB" id="FungiDB:ATEG_07075"/>
<proteinExistence type="predicted"/>
<accession>Q0CGW7</accession>
<dbReference type="Proteomes" id="UP000007963">
    <property type="component" value="Unassembled WGS sequence"/>
</dbReference>
<dbReference type="RefSeq" id="XP_001209761.1">
    <property type="nucleotide sequence ID" value="XM_001209761.1"/>
</dbReference>
<sequence length="241" mass="27143">MAFKFKSREKREWKAMIRRRRHRKHKQVLQKLGYLALKLWWDIGEASLEKVFFRMLTMVPAEKHYWCVPSYLTYSDVKPGNHTVNKLELLTTHQAGPARIATCGRIFASTQSSLELACHAGAQDSENSTSWMPDSTHEMGGRCFMDVANIRGLYNVKLTEAKARVNNYLSQKKAGAYLIASDYVDVTDTWTQGSGDAPPLTESLPQSEQGCIILCTEHPRLAMGLPLSDVIFLPPKPSPGD</sequence>